<dbReference type="PANTHER" id="PTHR30069:SF29">
    <property type="entry name" value="HEMOGLOBIN AND HEMOGLOBIN-HAPTOGLOBIN-BINDING PROTEIN 1-RELATED"/>
    <property type="match status" value="1"/>
</dbReference>
<organism evidence="15 16">
    <name type="scientific">Deminuibacter soli</name>
    <dbReference type="NCBI Taxonomy" id="2291815"/>
    <lineage>
        <taxon>Bacteria</taxon>
        <taxon>Pseudomonadati</taxon>
        <taxon>Bacteroidota</taxon>
        <taxon>Chitinophagia</taxon>
        <taxon>Chitinophagales</taxon>
        <taxon>Chitinophagaceae</taxon>
        <taxon>Deminuibacter</taxon>
    </lineage>
</organism>
<keyword evidence="16" id="KW-1185">Reference proteome</keyword>
<evidence type="ECO:0000256" key="8">
    <source>
        <dbReference type="ARBA" id="ARBA00023170"/>
    </source>
</evidence>
<evidence type="ECO:0000256" key="11">
    <source>
        <dbReference type="RuleBase" id="RU003357"/>
    </source>
</evidence>
<feature type="domain" description="TonB-dependent receptor-like beta-barrel" evidence="13">
    <location>
        <begin position="279"/>
        <end position="708"/>
    </location>
</feature>
<keyword evidence="2 10" id="KW-0813">Transport</keyword>
<dbReference type="AlphaFoldDB" id="A0A3E1NDA6"/>
<feature type="chain" id="PRO_5017659980" evidence="12">
    <location>
        <begin position="33"/>
        <end position="742"/>
    </location>
</feature>
<dbReference type="PROSITE" id="PS52016">
    <property type="entry name" value="TONB_DEPENDENT_REC_3"/>
    <property type="match status" value="1"/>
</dbReference>
<keyword evidence="7 10" id="KW-0472">Membrane</keyword>
<sequence length="742" mass="82353">MTGIVLYKAFLNMRNTIAAIALITLSATAASAQQTPSDTLVNRVMDTVTVNAWLQRTGHFMPGVEGTSIYAGKKTNVVQPDAAQVNLAQNVSRMAFAKIPGLNVWDMDGAGTQANIGSRGTDSHRSIEMNMRQNGYNTNSDMFGYPEDHYTPPMQAIERIELVRGAASLQFGSQFGGMMNYVMKQGDSTRPIAIESEQTVGSNNFFNSYNAIGGTKGKVDYYAYFDNRSGDGWRPNARFNYHAYYANLRYHLGTKGSIALQFSRMDYVQQIAGGQSDAQFYSNSRQSNRTRNFFNPEINIPSLLFKYQFNSNTSIDVTTHALFGQRNSVQFIATPDVSDTINKALGTYNPRQVDRDYYNGFTTEARVLHKYNLGGNTSSLAAGVRYFTELTKRKQKGKGTIGSDFDLSLTSPYAIDLRLHSNNYAVFAENLFQLGKKLSVTPGLRYEVIQTKMTGVINNATYPVSYKGNRSFPLAGVGLQYQVNNSVQLYGNWSQAYRPYIYANVTPATQIDQIDPNLKDSKGYDADFGFRGNYKNVVQFDVNGFYLYYGNRIGLLTQTKNNTTYLLTTNIGNAVSKGVEAFAEVSLAKLFYGRHAGFDVSVFSSFAYTHARYTSGNLSVSGANKSLAGNQLESVPTYINRAGINAQYKQFSTFLQWSYVGKSFSDANNTVYLANGSVGVVPDYHLVDWSASWQFVKICRLSAGINNLTNKAYFTRRITMYPGPGILPADGRTFYVSLGLKL</sequence>
<protein>
    <submittedName>
        <fullName evidence="15">TonB-dependent receptor</fullName>
    </submittedName>
</protein>
<feature type="domain" description="TonB-dependent receptor plug" evidence="14">
    <location>
        <begin position="75"/>
        <end position="174"/>
    </location>
</feature>
<evidence type="ECO:0000259" key="14">
    <source>
        <dbReference type="Pfam" id="PF07715"/>
    </source>
</evidence>
<dbReference type="PANTHER" id="PTHR30069">
    <property type="entry name" value="TONB-DEPENDENT OUTER MEMBRANE RECEPTOR"/>
    <property type="match status" value="1"/>
</dbReference>
<gene>
    <name evidence="15" type="ORF">DXN05_22650</name>
</gene>
<name>A0A3E1NDA6_9BACT</name>
<evidence type="ECO:0000256" key="2">
    <source>
        <dbReference type="ARBA" id="ARBA00022448"/>
    </source>
</evidence>
<dbReference type="GO" id="GO:0009279">
    <property type="term" value="C:cell outer membrane"/>
    <property type="evidence" value="ECO:0007669"/>
    <property type="project" value="UniProtKB-SubCell"/>
</dbReference>
<evidence type="ECO:0000256" key="4">
    <source>
        <dbReference type="ARBA" id="ARBA00022692"/>
    </source>
</evidence>
<evidence type="ECO:0000256" key="9">
    <source>
        <dbReference type="ARBA" id="ARBA00023237"/>
    </source>
</evidence>
<dbReference type="InterPro" id="IPR036942">
    <property type="entry name" value="Beta-barrel_TonB_sf"/>
</dbReference>
<dbReference type="Pfam" id="PF07715">
    <property type="entry name" value="Plug"/>
    <property type="match status" value="1"/>
</dbReference>
<dbReference type="Gene3D" id="2.170.130.10">
    <property type="entry name" value="TonB-dependent receptor, plug domain"/>
    <property type="match status" value="1"/>
</dbReference>
<dbReference type="Pfam" id="PF00593">
    <property type="entry name" value="TonB_dep_Rec_b-barrel"/>
    <property type="match status" value="1"/>
</dbReference>
<comment type="similarity">
    <text evidence="10 11">Belongs to the TonB-dependent receptor family.</text>
</comment>
<evidence type="ECO:0000256" key="3">
    <source>
        <dbReference type="ARBA" id="ARBA00022452"/>
    </source>
</evidence>
<keyword evidence="9 10" id="KW-0998">Cell outer membrane</keyword>
<dbReference type="InterPro" id="IPR039426">
    <property type="entry name" value="TonB-dep_rcpt-like"/>
</dbReference>
<dbReference type="EMBL" id="QTJU01000013">
    <property type="protein sequence ID" value="RFM25920.1"/>
    <property type="molecule type" value="Genomic_DNA"/>
</dbReference>
<dbReference type="Gene3D" id="2.40.170.20">
    <property type="entry name" value="TonB-dependent receptor, beta-barrel domain"/>
    <property type="match status" value="1"/>
</dbReference>
<comment type="caution">
    <text evidence="15">The sequence shown here is derived from an EMBL/GenBank/DDBJ whole genome shotgun (WGS) entry which is preliminary data.</text>
</comment>
<keyword evidence="8 15" id="KW-0675">Receptor</keyword>
<evidence type="ECO:0000313" key="16">
    <source>
        <dbReference type="Proteomes" id="UP000261284"/>
    </source>
</evidence>
<proteinExistence type="inferred from homology"/>
<keyword evidence="5 12" id="KW-0732">Signal</keyword>
<evidence type="ECO:0000256" key="12">
    <source>
        <dbReference type="SAM" id="SignalP"/>
    </source>
</evidence>
<evidence type="ECO:0000256" key="6">
    <source>
        <dbReference type="ARBA" id="ARBA00023077"/>
    </source>
</evidence>
<feature type="signal peptide" evidence="12">
    <location>
        <begin position="1"/>
        <end position="32"/>
    </location>
</feature>
<dbReference type="InterPro" id="IPR000531">
    <property type="entry name" value="Beta-barrel_TonB"/>
</dbReference>
<evidence type="ECO:0000256" key="5">
    <source>
        <dbReference type="ARBA" id="ARBA00022729"/>
    </source>
</evidence>
<evidence type="ECO:0000313" key="15">
    <source>
        <dbReference type="EMBL" id="RFM25920.1"/>
    </source>
</evidence>
<evidence type="ECO:0000256" key="7">
    <source>
        <dbReference type="ARBA" id="ARBA00023136"/>
    </source>
</evidence>
<accession>A0A3E1NDA6</accession>
<evidence type="ECO:0000259" key="13">
    <source>
        <dbReference type="Pfam" id="PF00593"/>
    </source>
</evidence>
<dbReference type="GO" id="GO:0015344">
    <property type="term" value="F:siderophore uptake transmembrane transporter activity"/>
    <property type="evidence" value="ECO:0007669"/>
    <property type="project" value="TreeGrafter"/>
</dbReference>
<dbReference type="SUPFAM" id="SSF56935">
    <property type="entry name" value="Porins"/>
    <property type="match status" value="1"/>
</dbReference>
<evidence type="ECO:0000256" key="10">
    <source>
        <dbReference type="PROSITE-ProRule" id="PRU01360"/>
    </source>
</evidence>
<keyword evidence="4 10" id="KW-0812">Transmembrane</keyword>
<keyword evidence="6 11" id="KW-0798">TonB box</keyword>
<dbReference type="Proteomes" id="UP000261284">
    <property type="component" value="Unassembled WGS sequence"/>
</dbReference>
<evidence type="ECO:0000256" key="1">
    <source>
        <dbReference type="ARBA" id="ARBA00004571"/>
    </source>
</evidence>
<dbReference type="InterPro" id="IPR037066">
    <property type="entry name" value="Plug_dom_sf"/>
</dbReference>
<comment type="subcellular location">
    <subcellularLocation>
        <location evidence="1 10">Cell outer membrane</location>
        <topology evidence="1 10">Multi-pass membrane protein</topology>
    </subcellularLocation>
</comment>
<keyword evidence="3 10" id="KW-1134">Transmembrane beta strand</keyword>
<dbReference type="GO" id="GO:0044718">
    <property type="term" value="P:siderophore transmembrane transport"/>
    <property type="evidence" value="ECO:0007669"/>
    <property type="project" value="TreeGrafter"/>
</dbReference>
<reference evidence="15 16" key="1">
    <citation type="submission" date="2018-08" db="EMBL/GenBank/DDBJ databases">
        <title>Chitinophagaceae sp. K23C18032701, a novel bacterium isolated from forest soil.</title>
        <authorList>
            <person name="Wang C."/>
        </authorList>
    </citation>
    <scope>NUCLEOTIDE SEQUENCE [LARGE SCALE GENOMIC DNA]</scope>
    <source>
        <strain evidence="15 16">K23C18032701</strain>
    </source>
</reference>
<dbReference type="InterPro" id="IPR012910">
    <property type="entry name" value="Plug_dom"/>
</dbReference>